<dbReference type="InterPro" id="IPR020846">
    <property type="entry name" value="MFS_dom"/>
</dbReference>
<evidence type="ECO:0000256" key="2">
    <source>
        <dbReference type="ARBA" id="ARBA00022692"/>
    </source>
</evidence>
<evidence type="ECO:0000259" key="7">
    <source>
        <dbReference type="PROSITE" id="PS50850"/>
    </source>
</evidence>
<dbReference type="PROSITE" id="PS50850">
    <property type="entry name" value="MFS"/>
    <property type="match status" value="1"/>
</dbReference>
<dbReference type="AlphaFoldDB" id="A0A5M3X6M7"/>
<feature type="transmembrane region" description="Helical" evidence="6">
    <location>
        <begin position="281"/>
        <end position="303"/>
    </location>
</feature>
<proteinExistence type="predicted"/>
<evidence type="ECO:0000256" key="5">
    <source>
        <dbReference type="SAM" id="MobiDB-lite"/>
    </source>
</evidence>
<keyword evidence="3 6" id="KW-1133">Transmembrane helix</keyword>
<comment type="caution">
    <text evidence="8">The sequence shown here is derived from an EMBL/GenBank/DDBJ whole genome shotgun (WGS) entry which is preliminary data.</text>
</comment>
<keyword evidence="2 6" id="KW-0812">Transmembrane</keyword>
<comment type="subcellular location">
    <subcellularLocation>
        <location evidence="1">Cell membrane</location>
        <topology evidence="1">Multi-pass membrane protein</topology>
    </subcellularLocation>
</comment>
<name>A0A5M3X6M7_9ACTN</name>
<evidence type="ECO:0000256" key="3">
    <source>
        <dbReference type="ARBA" id="ARBA00022989"/>
    </source>
</evidence>
<dbReference type="PANTHER" id="PTHR23534:SF1">
    <property type="entry name" value="MAJOR FACILITATOR SUPERFAMILY PROTEIN"/>
    <property type="match status" value="1"/>
</dbReference>
<feature type="transmembrane region" description="Helical" evidence="6">
    <location>
        <begin position="370"/>
        <end position="390"/>
    </location>
</feature>
<dbReference type="Gene3D" id="1.20.1250.20">
    <property type="entry name" value="MFS general substrate transporter like domains"/>
    <property type="match status" value="2"/>
</dbReference>
<feature type="region of interest" description="Disordered" evidence="5">
    <location>
        <begin position="197"/>
        <end position="249"/>
    </location>
</feature>
<feature type="transmembrane region" description="Helical" evidence="6">
    <location>
        <begin position="343"/>
        <end position="364"/>
    </location>
</feature>
<feature type="transmembrane region" description="Helical" evidence="6">
    <location>
        <begin position="402"/>
        <end position="424"/>
    </location>
</feature>
<reference evidence="8 9" key="1">
    <citation type="submission" date="2019-10" db="EMBL/GenBank/DDBJ databases">
        <title>Whole genome shotgun sequence of Acrocarpospora macrocephala NBRC 16266.</title>
        <authorList>
            <person name="Ichikawa N."/>
            <person name="Kimura A."/>
            <person name="Kitahashi Y."/>
            <person name="Komaki H."/>
            <person name="Oguchi A."/>
        </authorList>
    </citation>
    <scope>NUCLEOTIDE SEQUENCE [LARGE SCALE GENOMIC DNA]</scope>
    <source>
        <strain evidence="8 9">NBRC 16266</strain>
    </source>
</reference>
<sequence length="459" mass="45610">MLALAQISSGVGVAVSVALSSLFVAKLSGSTAISGLAGTATVLGAALLALPTARTTGRSGRRAGLTLAYGSAVAGCLIAVVAVVLSSWPLLLAALILVGGASAGNLSARYSATDLAPEGHAARHLSLVVWSATFGTVTGPNLAEPAANLAEALAFPRAAGPFALAGITFAVATLIINLGLRPDPLLLARSVHRFSAPPDAEPALEGSSPQSGAFPEAAPPGRAATRSAPPAKAVSETVPQVGAVSGTAPQGKADVEVKASLVDTLRDAWGTIRGIPAARRALVAIAVSHTAMVSIMSMTPVHLDHGHAGISVIGIVISLHIAGMYVLSPVVGWLADRLGRSPVLISGMVLLLISAALAGTAGYGVPQISAGLFVLGLGWSCGLVAGSALLTESVPLDRRPAVQGLSDLTMNVCGATGALLAGAVVSTTSFATLNTAVAVMVAFTALTLIRGHRTPANPA</sequence>
<keyword evidence="9" id="KW-1185">Reference proteome</keyword>
<evidence type="ECO:0000256" key="1">
    <source>
        <dbReference type="ARBA" id="ARBA00004651"/>
    </source>
</evidence>
<protein>
    <submittedName>
        <fullName evidence="8">MFS transporter</fullName>
    </submittedName>
</protein>
<dbReference type="GO" id="GO:0022857">
    <property type="term" value="F:transmembrane transporter activity"/>
    <property type="evidence" value="ECO:0007669"/>
    <property type="project" value="InterPro"/>
</dbReference>
<feature type="domain" description="Major facilitator superfamily (MFS) profile" evidence="7">
    <location>
        <begin position="274"/>
        <end position="459"/>
    </location>
</feature>
<dbReference type="PANTHER" id="PTHR23534">
    <property type="entry name" value="MFS PERMEASE"/>
    <property type="match status" value="1"/>
</dbReference>
<evidence type="ECO:0000256" key="4">
    <source>
        <dbReference type="ARBA" id="ARBA00023136"/>
    </source>
</evidence>
<dbReference type="InterPro" id="IPR036259">
    <property type="entry name" value="MFS_trans_sf"/>
</dbReference>
<feature type="transmembrane region" description="Helical" evidence="6">
    <location>
        <begin position="309"/>
        <end position="331"/>
    </location>
</feature>
<feature type="transmembrane region" description="Helical" evidence="6">
    <location>
        <begin position="91"/>
        <end position="112"/>
    </location>
</feature>
<evidence type="ECO:0000313" key="8">
    <source>
        <dbReference type="EMBL" id="GES13808.1"/>
    </source>
</evidence>
<evidence type="ECO:0000313" key="9">
    <source>
        <dbReference type="Proteomes" id="UP000331127"/>
    </source>
</evidence>
<gene>
    <name evidence="8" type="ORF">Amac_074050</name>
</gene>
<accession>A0A5M3X6M7</accession>
<organism evidence="8 9">
    <name type="scientific">Acrocarpospora macrocephala</name>
    <dbReference type="NCBI Taxonomy" id="150177"/>
    <lineage>
        <taxon>Bacteria</taxon>
        <taxon>Bacillati</taxon>
        <taxon>Actinomycetota</taxon>
        <taxon>Actinomycetes</taxon>
        <taxon>Streptosporangiales</taxon>
        <taxon>Streptosporangiaceae</taxon>
        <taxon>Acrocarpospora</taxon>
    </lineage>
</organism>
<feature type="transmembrane region" description="Helical" evidence="6">
    <location>
        <begin position="63"/>
        <end position="85"/>
    </location>
</feature>
<dbReference type="Pfam" id="PF07690">
    <property type="entry name" value="MFS_1"/>
    <property type="match status" value="1"/>
</dbReference>
<dbReference type="InterPro" id="IPR011701">
    <property type="entry name" value="MFS"/>
</dbReference>
<dbReference type="EMBL" id="BLAE01000050">
    <property type="protein sequence ID" value="GES13808.1"/>
    <property type="molecule type" value="Genomic_DNA"/>
</dbReference>
<dbReference type="SUPFAM" id="SSF103473">
    <property type="entry name" value="MFS general substrate transporter"/>
    <property type="match status" value="1"/>
</dbReference>
<keyword evidence="4 6" id="KW-0472">Membrane</keyword>
<evidence type="ECO:0000256" key="6">
    <source>
        <dbReference type="SAM" id="Phobius"/>
    </source>
</evidence>
<dbReference type="GO" id="GO:0005886">
    <property type="term" value="C:plasma membrane"/>
    <property type="evidence" value="ECO:0007669"/>
    <property type="project" value="UniProtKB-SubCell"/>
</dbReference>
<dbReference type="Proteomes" id="UP000331127">
    <property type="component" value="Unassembled WGS sequence"/>
</dbReference>
<feature type="transmembrane region" description="Helical" evidence="6">
    <location>
        <begin position="30"/>
        <end position="51"/>
    </location>
</feature>
<feature type="transmembrane region" description="Helical" evidence="6">
    <location>
        <begin position="124"/>
        <end position="142"/>
    </location>
</feature>
<feature type="transmembrane region" description="Helical" evidence="6">
    <location>
        <begin position="162"/>
        <end position="180"/>
    </location>
</feature>